<feature type="domain" description="Thioester reductase (TE)" evidence="2">
    <location>
        <begin position="25"/>
        <end position="131"/>
    </location>
</feature>
<gene>
    <name evidence="3" type="ORF">PMAYCL1PPCAC_14059</name>
</gene>
<dbReference type="EC" id="1.2.1.84" evidence="1"/>
<evidence type="ECO:0000256" key="1">
    <source>
        <dbReference type="RuleBase" id="RU363097"/>
    </source>
</evidence>
<proteinExistence type="inferred from homology"/>
<name>A0AAN5CGX6_9BILA</name>
<evidence type="ECO:0000313" key="4">
    <source>
        <dbReference type="Proteomes" id="UP001328107"/>
    </source>
</evidence>
<dbReference type="AlphaFoldDB" id="A0AAN5CGX6"/>
<dbReference type="Pfam" id="PF07993">
    <property type="entry name" value="NAD_binding_4"/>
    <property type="match status" value="1"/>
</dbReference>
<feature type="non-terminal residue" evidence="3">
    <location>
        <position position="1"/>
    </location>
</feature>
<dbReference type="PANTHER" id="PTHR11011:SF45">
    <property type="entry name" value="FATTY ACYL-COA REDUCTASE CG8306-RELATED"/>
    <property type="match status" value="1"/>
</dbReference>
<dbReference type="GO" id="GO:0080019">
    <property type="term" value="F:alcohol-forming very long-chain fatty acyl-CoA reductase activity"/>
    <property type="evidence" value="ECO:0007669"/>
    <property type="project" value="InterPro"/>
</dbReference>
<dbReference type="Proteomes" id="UP001328107">
    <property type="component" value="Unassembled WGS sequence"/>
</dbReference>
<evidence type="ECO:0000313" key="3">
    <source>
        <dbReference type="EMBL" id="GMR43864.1"/>
    </source>
</evidence>
<dbReference type="GO" id="GO:0035336">
    <property type="term" value="P:long-chain fatty-acyl-CoA metabolic process"/>
    <property type="evidence" value="ECO:0007669"/>
    <property type="project" value="TreeGrafter"/>
</dbReference>
<sequence length="140" mass="15848">PMDDIFCGTSIFVTGASGFVGKSVLFNQIRRNFPKRLRKVVVVEGDITEDYFGMSYKNLIRVLEETSVVFHCAAAVRFNERLKKAANHNMSGVRRMIKLCHWMPNLKAFLHCATAYVNADKPGQKIAEKLSETKLDAHKL</sequence>
<dbReference type="GO" id="GO:0005777">
    <property type="term" value="C:peroxisome"/>
    <property type="evidence" value="ECO:0007669"/>
    <property type="project" value="TreeGrafter"/>
</dbReference>
<comment type="catalytic activity">
    <reaction evidence="1">
        <text>a long-chain fatty acyl-CoA + 2 NADPH + 2 H(+) = a long-chain primary fatty alcohol + 2 NADP(+) + CoA</text>
        <dbReference type="Rhea" id="RHEA:52716"/>
        <dbReference type="ChEBI" id="CHEBI:15378"/>
        <dbReference type="ChEBI" id="CHEBI:57287"/>
        <dbReference type="ChEBI" id="CHEBI:57783"/>
        <dbReference type="ChEBI" id="CHEBI:58349"/>
        <dbReference type="ChEBI" id="CHEBI:77396"/>
        <dbReference type="ChEBI" id="CHEBI:83139"/>
        <dbReference type="EC" id="1.2.1.84"/>
    </reaction>
</comment>
<dbReference type="SUPFAM" id="SSF51735">
    <property type="entry name" value="NAD(P)-binding Rossmann-fold domains"/>
    <property type="match status" value="1"/>
</dbReference>
<comment type="similarity">
    <text evidence="1">Belongs to the fatty acyl-CoA reductase family.</text>
</comment>
<keyword evidence="1" id="KW-0560">Oxidoreductase</keyword>
<feature type="non-terminal residue" evidence="3">
    <location>
        <position position="140"/>
    </location>
</feature>
<dbReference type="InterPro" id="IPR026055">
    <property type="entry name" value="FAR"/>
</dbReference>
<keyword evidence="1" id="KW-0521">NADP</keyword>
<reference evidence="4" key="1">
    <citation type="submission" date="2022-10" db="EMBL/GenBank/DDBJ databases">
        <title>Genome assembly of Pristionchus species.</title>
        <authorList>
            <person name="Yoshida K."/>
            <person name="Sommer R.J."/>
        </authorList>
    </citation>
    <scope>NUCLEOTIDE SEQUENCE [LARGE SCALE GENOMIC DNA]</scope>
    <source>
        <strain evidence="4">RS5460</strain>
    </source>
</reference>
<dbReference type="InterPro" id="IPR013120">
    <property type="entry name" value="FAR_NAD-bd"/>
</dbReference>
<comment type="caution">
    <text evidence="3">The sequence shown here is derived from an EMBL/GenBank/DDBJ whole genome shotgun (WGS) entry which is preliminary data.</text>
</comment>
<comment type="function">
    <text evidence="1">Catalyzes the reduction of fatty acyl-CoA to fatty alcohols.</text>
</comment>
<organism evidence="3 4">
    <name type="scientific">Pristionchus mayeri</name>
    <dbReference type="NCBI Taxonomy" id="1317129"/>
    <lineage>
        <taxon>Eukaryota</taxon>
        <taxon>Metazoa</taxon>
        <taxon>Ecdysozoa</taxon>
        <taxon>Nematoda</taxon>
        <taxon>Chromadorea</taxon>
        <taxon>Rhabditida</taxon>
        <taxon>Rhabditina</taxon>
        <taxon>Diplogasteromorpha</taxon>
        <taxon>Diplogasteroidea</taxon>
        <taxon>Neodiplogasteridae</taxon>
        <taxon>Pristionchus</taxon>
    </lineage>
</organism>
<dbReference type="EMBL" id="BTRK01000003">
    <property type="protein sequence ID" value="GMR43864.1"/>
    <property type="molecule type" value="Genomic_DNA"/>
</dbReference>
<dbReference type="GO" id="GO:0102965">
    <property type="term" value="F:alcohol-forming long-chain fatty acyl-CoA reductase activity"/>
    <property type="evidence" value="ECO:0007669"/>
    <property type="project" value="UniProtKB-EC"/>
</dbReference>
<keyword evidence="4" id="KW-1185">Reference proteome</keyword>
<dbReference type="Gene3D" id="3.40.50.720">
    <property type="entry name" value="NAD(P)-binding Rossmann-like Domain"/>
    <property type="match status" value="1"/>
</dbReference>
<protein>
    <recommendedName>
        <fullName evidence="1">Fatty acyl-CoA reductase</fullName>
        <ecNumber evidence="1">1.2.1.84</ecNumber>
    </recommendedName>
</protein>
<keyword evidence="1" id="KW-0444">Lipid biosynthesis</keyword>
<keyword evidence="1" id="KW-0443">Lipid metabolism</keyword>
<dbReference type="PANTHER" id="PTHR11011">
    <property type="entry name" value="MALE STERILITY PROTEIN 2-RELATED"/>
    <property type="match status" value="1"/>
</dbReference>
<evidence type="ECO:0000259" key="2">
    <source>
        <dbReference type="Pfam" id="PF07993"/>
    </source>
</evidence>
<dbReference type="InterPro" id="IPR036291">
    <property type="entry name" value="NAD(P)-bd_dom_sf"/>
</dbReference>
<accession>A0AAN5CGX6</accession>